<evidence type="ECO:0000313" key="3">
    <source>
        <dbReference type="EMBL" id="ANG65601.1"/>
    </source>
</evidence>
<organism evidence="2 5">
    <name type="scientific">Feline herpesvirus 1</name>
    <name type="common">FeHV-1</name>
    <name type="synonym">Feline viral rhinotracheitis virus</name>
    <dbReference type="NCBI Taxonomy" id="10334"/>
    <lineage>
        <taxon>Viruses</taxon>
        <taxon>Duplodnaviria</taxon>
        <taxon>Heunggongvirae</taxon>
        <taxon>Peploviricota</taxon>
        <taxon>Herviviricetes</taxon>
        <taxon>Herpesvirales</taxon>
        <taxon>Orthoherpesviridae</taxon>
        <taxon>Alphaherpesvirinae</taxon>
        <taxon>Varicellovirus</taxon>
        <taxon>Varicellovirus felidalpha1</taxon>
    </lineage>
</organism>
<organismHost>
    <name type="scientific">Felidae</name>
    <name type="common">cat family</name>
    <dbReference type="NCBI Taxonomy" id="9681"/>
</organismHost>
<dbReference type="RefSeq" id="YP_003331521.1">
    <property type="nucleotide sequence ID" value="NC_013590.2"/>
</dbReference>
<keyword evidence="1" id="KW-0812">Transmembrane</keyword>
<gene>
    <name evidence="2" type="primary">V1</name>
</gene>
<dbReference type="Proteomes" id="UP000098246">
    <property type="component" value="Segment"/>
</dbReference>
<dbReference type="EMBL" id="KR296657">
    <property type="protein sequence ID" value="ANG65601.1"/>
    <property type="molecule type" value="Genomic_DNA"/>
</dbReference>
<reference evidence="2 5" key="2">
    <citation type="journal article" date="2010" name="Virology">
        <title>Complete genomic sequence and an infectious BAC clone of feline herpesvirus-1 (FHV-1).</title>
        <authorList>
            <person name="Tai S.H."/>
            <person name="Niikura M."/>
            <person name="Cheng H.H."/>
            <person name="Kruger J.M."/>
            <person name="Wise A.G."/>
            <person name="Maes R.K."/>
        </authorList>
    </citation>
    <scope>NUCLEOTIDE SEQUENCE [LARGE SCALE GENOMIC DNA]</scope>
    <source>
        <strain evidence="2">C-27</strain>
    </source>
</reference>
<sequence length="144" mass="16237">MNKPNVHTNPWLDSTTMKLPRSSTQWYTDELGSPYLHSTPQGRVKFGHPDEKILMMKRDFSDSTVEIPLTPQPLKSSNRTWHQPRGMSEIPSYISPSPFSGGRTYGPKNCMCRLMLLNMGLTLLLFIALLIVIVYHGGNSCNKG</sequence>
<evidence type="ECO:0000313" key="4">
    <source>
        <dbReference type="Proteomes" id="UP000098246"/>
    </source>
</evidence>
<protein>
    <submittedName>
        <fullName evidence="2">Membrane protein V1</fullName>
    </submittedName>
</protein>
<keyword evidence="1" id="KW-0472">Membrane</keyword>
<dbReference type="GeneID" id="8658529"/>
<reference evidence="2" key="1">
    <citation type="submission" date="2009-12" db="EMBL/GenBank/DDBJ databases">
        <authorList>
            <person name="Tai S.-H."/>
            <person name="Niikura M."/>
            <person name="Cheng H.H."/>
            <person name="Kruger J.M."/>
            <person name="Wise A.G."/>
            <person name="Maes R.K."/>
        </authorList>
    </citation>
    <scope>NUCLEOTIDE SEQUENCE</scope>
    <source>
        <strain evidence="2">C-27</strain>
    </source>
</reference>
<evidence type="ECO:0000313" key="2">
    <source>
        <dbReference type="EMBL" id="ACT88300.1"/>
    </source>
</evidence>
<dbReference type="SMR" id="D1FXS4"/>
<dbReference type="Proteomes" id="UP000149016">
    <property type="component" value="Segment"/>
</dbReference>
<dbReference type="KEGG" id="vg:8658529"/>
<dbReference type="EMBL" id="FJ478159">
    <property type="protein sequence ID" value="ACT88300.1"/>
    <property type="molecule type" value="Genomic_DNA"/>
</dbReference>
<evidence type="ECO:0000256" key="1">
    <source>
        <dbReference type="SAM" id="Phobius"/>
    </source>
</evidence>
<evidence type="ECO:0000313" key="5">
    <source>
        <dbReference type="Proteomes" id="UP000149016"/>
    </source>
</evidence>
<name>D1FXS4_FHV1</name>
<feature type="transmembrane region" description="Helical" evidence="1">
    <location>
        <begin position="114"/>
        <end position="135"/>
    </location>
</feature>
<accession>D1FXS4</accession>
<proteinExistence type="predicted"/>
<keyword evidence="1" id="KW-1133">Transmembrane helix</keyword>
<keyword evidence="5" id="KW-1185">Reference proteome</keyword>
<reference evidence="3 4" key="3">
    <citation type="submission" date="2015-04" db="EMBL/GenBank/DDBJ databases">
        <title>Diversity among historical and modern clinical isolates of feline herpesvirus 1.</title>
        <authorList>
            <person name="Vaz P.K."/>
            <person name="Job N."/>
            <person name="Horsington J."/>
            <person name="Hartley C.A."/>
            <person name="Ficorilli N."/>
            <person name="Browning G.F."/>
            <person name="Devlin J.M."/>
        </authorList>
    </citation>
    <scope>NUCLEOTIDE SEQUENCE [LARGE SCALE GENOMIC DNA]</scope>
    <source>
        <strain evidence="3">Feligen</strain>
    </source>
</reference>